<dbReference type="PANTHER" id="PTHR30055:SF234">
    <property type="entry name" value="HTH-TYPE TRANSCRIPTIONAL REGULATOR BETI"/>
    <property type="match status" value="1"/>
</dbReference>
<evidence type="ECO:0000256" key="4">
    <source>
        <dbReference type="PROSITE-ProRule" id="PRU00335"/>
    </source>
</evidence>
<evidence type="ECO:0000313" key="7">
    <source>
        <dbReference type="Proteomes" id="UP001430172"/>
    </source>
</evidence>
<feature type="DNA-binding region" description="H-T-H motif" evidence="4">
    <location>
        <begin position="33"/>
        <end position="52"/>
    </location>
</feature>
<comment type="caution">
    <text evidence="6">The sequence shown here is derived from an EMBL/GenBank/DDBJ whole genome shotgun (WGS) entry which is preliminary data.</text>
</comment>
<evidence type="ECO:0000256" key="1">
    <source>
        <dbReference type="ARBA" id="ARBA00023015"/>
    </source>
</evidence>
<dbReference type="PRINTS" id="PR00455">
    <property type="entry name" value="HTHTETR"/>
</dbReference>
<name>A0ABS2CN86_9MICO</name>
<dbReference type="Gene3D" id="1.10.357.10">
    <property type="entry name" value="Tetracycline Repressor, domain 2"/>
    <property type="match status" value="1"/>
</dbReference>
<dbReference type="InterPro" id="IPR009057">
    <property type="entry name" value="Homeodomain-like_sf"/>
</dbReference>
<evidence type="ECO:0000313" key="6">
    <source>
        <dbReference type="EMBL" id="MBM6401341.1"/>
    </source>
</evidence>
<dbReference type="RefSeq" id="WP_204131809.1">
    <property type="nucleotide sequence ID" value="NZ_JAFDVD010000014.1"/>
</dbReference>
<dbReference type="PROSITE" id="PS50977">
    <property type="entry name" value="HTH_TETR_2"/>
    <property type="match status" value="1"/>
</dbReference>
<feature type="domain" description="HTH tetR-type" evidence="5">
    <location>
        <begin position="11"/>
        <end position="70"/>
    </location>
</feature>
<dbReference type="SUPFAM" id="SSF46689">
    <property type="entry name" value="Homeodomain-like"/>
    <property type="match status" value="1"/>
</dbReference>
<evidence type="ECO:0000256" key="3">
    <source>
        <dbReference type="ARBA" id="ARBA00023163"/>
    </source>
</evidence>
<dbReference type="InterPro" id="IPR001647">
    <property type="entry name" value="HTH_TetR"/>
</dbReference>
<evidence type="ECO:0000259" key="5">
    <source>
        <dbReference type="PROSITE" id="PS50977"/>
    </source>
</evidence>
<organism evidence="6 7">
    <name type="scientific">Phycicoccus sonneratiae</name>
    <dbReference type="NCBI Taxonomy" id="2807628"/>
    <lineage>
        <taxon>Bacteria</taxon>
        <taxon>Bacillati</taxon>
        <taxon>Actinomycetota</taxon>
        <taxon>Actinomycetes</taxon>
        <taxon>Micrococcales</taxon>
        <taxon>Intrasporangiaceae</taxon>
        <taxon>Phycicoccus</taxon>
    </lineage>
</organism>
<keyword evidence="2 4" id="KW-0238">DNA-binding</keyword>
<proteinExistence type="predicted"/>
<dbReference type="Pfam" id="PF00440">
    <property type="entry name" value="TetR_N"/>
    <property type="match status" value="1"/>
</dbReference>
<accession>A0ABS2CN86</accession>
<keyword evidence="7" id="KW-1185">Reference proteome</keyword>
<dbReference type="Proteomes" id="UP001430172">
    <property type="component" value="Unassembled WGS sequence"/>
</dbReference>
<dbReference type="InterPro" id="IPR050109">
    <property type="entry name" value="HTH-type_TetR-like_transc_reg"/>
</dbReference>
<sequence length="197" mass="20939">MTPRAPAMSPEDRRTALVEVAIPLLREHGTTLTTKQVAEAAGIAEGTLFRAFGTKDELVQACVAAVFDSTPAVAELRGIDTTLSLDERLVAGVAVMQRHVERVVGLISVLHHAGAPAPVDAKRRRGRTDPAVDSAFTDLVGSDASSLRRPVDEVVSLLQLLTLSSVHPLMSTGRLDAAEIVSVVLDGTRHHTDRKGT</sequence>
<protein>
    <submittedName>
        <fullName evidence="6">TetR/AcrR family transcriptional regulator</fullName>
    </submittedName>
</protein>
<keyword evidence="3" id="KW-0804">Transcription</keyword>
<dbReference type="EMBL" id="JAFDVD010000014">
    <property type="protein sequence ID" value="MBM6401341.1"/>
    <property type="molecule type" value="Genomic_DNA"/>
</dbReference>
<evidence type="ECO:0000256" key="2">
    <source>
        <dbReference type="ARBA" id="ARBA00023125"/>
    </source>
</evidence>
<reference evidence="6" key="1">
    <citation type="submission" date="2021-02" db="EMBL/GenBank/DDBJ databases">
        <title>Phycicoccus sp. MQZ13P-5T, whole genome shotgun sequence.</title>
        <authorList>
            <person name="Tuo L."/>
        </authorList>
    </citation>
    <scope>NUCLEOTIDE SEQUENCE</scope>
    <source>
        <strain evidence="6">MQZ13P-5</strain>
    </source>
</reference>
<dbReference type="PANTHER" id="PTHR30055">
    <property type="entry name" value="HTH-TYPE TRANSCRIPTIONAL REGULATOR RUTR"/>
    <property type="match status" value="1"/>
</dbReference>
<keyword evidence="1" id="KW-0805">Transcription regulation</keyword>
<gene>
    <name evidence="6" type="ORF">JQN70_13155</name>
</gene>